<keyword evidence="2" id="KW-1185">Reference proteome</keyword>
<comment type="caution">
    <text evidence="1">The sequence shown here is derived from an EMBL/GenBank/DDBJ whole genome shotgun (WGS) entry which is preliminary data.</text>
</comment>
<dbReference type="Proteomes" id="UP001519342">
    <property type="component" value="Unassembled WGS sequence"/>
</dbReference>
<gene>
    <name evidence="1" type="ORF">J2Z76_002591</name>
</gene>
<dbReference type="Gene3D" id="2.60.40.10">
    <property type="entry name" value="Immunoglobulins"/>
    <property type="match status" value="1"/>
</dbReference>
<sequence length="2146" mass="244489">MQRNINKKTIIIAIVLILATIISVFAISNAIQESKSAIKANISPYKYGLVVAYYGYWKTGDSYFADVDYPGQRKNIGQVPSEYAEFDLTFPTTLIEGNYEIDSIIDLRNYKGSWNELNYHNMTENEVRKHYIEHASIWNPQAYTGEKNTEVTFTASFKLLNPPDPGFLGSKFAKDMGGGVYKCYIAVVIKYVDSDYLADPEGWWEDHGGNPDDPGDGDINVTIKYVDEDDNKLMSDKTRKTNLGANLIENSERIDGYKCTGYSITGKETKNFLDNSTSFVVGLFDYSTPVNNNLNITFHYEEYEEPEKPKCDPQFDTETEDKRVTMKRRDFDNATDIFFNNVKIGIGDFEGGFKQLSGTEWEEVEGEHKFHSFDIYLKYPGSTSYDFTRYDIYSTAYQNLNVPAVKFTPTNTEKTEYIAEIEVTLGVFCTCGGFNAEKTTLRLYVDIVENKPPTAFYRYATKKILPSGTESRVYGKAFIGKDVVIDNYCNDPNGLKDIDYVRYIFRNINDTGQVKSIQFKMMPWGAYELDEADNFEDTSIIFNGYDNGNINVVFTTDEEWELTVYVQDTEGLNDTYKETIRPEVLSLNPTAVIKDTSSYRYPIDHEFYGKQNRVIKLNSNSSHVASWLHDMDITIDHSKDMWEIEPLDGQNINSVKFERDINKLITGNVLNARYEPLNIKMMFKEPGKYKIRLQVTDTDGNVSDWTEQVLTINEDLPPTITANVNSKHYRNSSKNATIKFNALATSTDDDLAEVTKVEYKFDSNNNGSFLDEILQTSNLSHKDVNINGILYKEITLTSFKVGKYQFVINVKEDFKQETIEKYITNEDYKTAFTTITTEIDNTAPVGTLGLEKYNKIDVKVLTTGLTGTRQVDVDNNLNNLKLWLESKNNIRIGNIDVLNLADEVNGLTEGNTLTWKKVTMNGYVDDHRFEYEEIEDVTDTGGNPDTDPEKPLVGFWYNMLPSGIYADGWNGIPVPNLYLGGNLSGIDISNLKYKDLNRTWGNSYPVRIIERDYYHLNYGYNNVNTSINGYSVWNAPYSDVNFYSAISNEKLIDFDIEFDLSISPLKYGEDDMGDAVFLFNVQDKSNYFVYSEKYYKNWMAGNKIAEIVQVKNGVSNILEEFYYTRKKEHGEWEYYETTVSRIRQVGNLLQAYDGSKLVFEKNINSLDAGGYLGISAKDGYTSKNVDLNIEKLTYINNSSIYEAVNNLSWGNETDKYIINLVENNKLKELTDNEQLNKTAGLLQGKEINLINIGVNSVNGTKLKELTTKNQNNGTYIELNNVYDNLNTATSYIRNKYSGSNTLDQYLLLENTINYKENYSDNENDPLFSKAFKFYHLPTYFENNLGTIDINNIWVGKPIENFSKTGKYTLNYRVKDNPLFPDLNLLDPFNSYRKYSNIFAQDIYVHRKPISNFGIADFSSNAYKNTLLVEDFEDETYVLEPIFTRYEGNASFQTGSIRNGYLELYGTNKRDDESYTYAEFKINVPDNAISAKIKFDIIDDNKKGTINVKLIGTSINQTFYDSANVEYKLSEGNYSLLLLVPKYNEWSGRPSFLIDNMKLSFSLPNENVLINITENSYDIDHKSLSNKGVYEWQWKLINRDGITTTQNSTSKASGITWIQNSLKNSKWFNATVLLRVKDLEGVWSDWSSKYIDGEAIKDGWYPELNESIPIADFLIDKDPLIINSESQTITDTSYDTGGSALNYIWTVKKDSKNLFTSTQRDISSTLNSHILTNGIGIYEISLMVRNSSGVYSEIVTKSFEVTIYNDAPTVNFNLVSNENPAWSFPKILGLYTLIYRPSNTLFSEEYARFDTNVNDPNTDNTGFTYNWKLERFAVKDMNNISGGAAATNTYNYTKQFPFVNSFKGQGLPWGAYRITFNVTDKPPIPPYQISDAKSATVTKNYYIVPELSLIGSFESDKSEIMVGDSIKLKAKTNKITDTVGCSFNGTSYVLSKVSEDSNYAYWEKNITIPESITESGTYNLQFIGKTNYGGNGNVTREVKDNVPIDIVALKLINFRITDIVNHPHITFPYTKDMILSDLIPYKTGYYVTFQIDSKGKPDSVYGRIDVGNNGNIDQIISMTKVITGDTETWQGRFYSSAHLPVNTIISIKLDCSKGSVTYDYNEKENWNGRSLVVNGSVFQDGRINLIY</sequence>
<dbReference type="InterPro" id="IPR035986">
    <property type="entry name" value="PKD_dom_sf"/>
</dbReference>
<protein>
    <recommendedName>
        <fullName evidence="3">PKD domain-containing protein</fullName>
    </recommendedName>
</protein>
<dbReference type="InterPro" id="IPR013783">
    <property type="entry name" value="Ig-like_fold"/>
</dbReference>
<organism evidence="1 2">
    <name type="scientific">Sedimentibacter acidaminivorans</name>
    <dbReference type="NCBI Taxonomy" id="913099"/>
    <lineage>
        <taxon>Bacteria</taxon>
        <taxon>Bacillati</taxon>
        <taxon>Bacillota</taxon>
        <taxon>Tissierellia</taxon>
        <taxon>Sedimentibacter</taxon>
    </lineage>
</organism>
<dbReference type="Gene3D" id="3.10.20.320">
    <property type="entry name" value="Putative peptidoglycan bound protein (lpxtg motif)"/>
    <property type="match status" value="1"/>
</dbReference>
<dbReference type="SUPFAM" id="SSF49299">
    <property type="entry name" value="PKD domain"/>
    <property type="match status" value="1"/>
</dbReference>
<accession>A0ABS4GG94</accession>
<evidence type="ECO:0000313" key="2">
    <source>
        <dbReference type="Proteomes" id="UP001519342"/>
    </source>
</evidence>
<name>A0ABS4GG94_9FIRM</name>
<dbReference type="EMBL" id="JAGGKS010000008">
    <property type="protein sequence ID" value="MBP1926721.1"/>
    <property type="molecule type" value="Genomic_DNA"/>
</dbReference>
<reference evidence="1 2" key="1">
    <citation type="submission" date="2021-03" db="EMBL/GenBank/DDBJ databases">
        <title>Genomic Encyclopedia of Type Strains, Phase IV (KMG-IV): sequencing the most valuable type-strain genomes for metagenomic binning, comparative biology and taxonomic classification.</title>
        <authorList>
            <person name="Goeker M."/>
        </authorList>
    </citation>
    <scope>NUCLEOTIDE SEQUENCE [LARGE SCALE GENOMIC DNA]</scope>
    <source>
        <strain evidence="1 2">DSM 24004</strain>
    </source>
</reference>
<evidence type="ECO:0000313" key="1">
    <source>
        <dbReference type="EMBL" id="MBP1926721.1"/>
    </source>
</evidence>
<evidence type="ECO:0008006" key="3">
    <source>
        <dbReference type="Google" id="ProtNLM"/>
    </source>
</evidence>
<proteinExistence type="predicted"/>
<dbReference type="RefSeq" id="WP_209512451.1">
    <property type="nucleotide sequence ID" value="NZ_JAGGKS010000008.1"/>
</dbReference>